<evidence type="ECO:0000313" key="1">
    <source>
        <dbReference type="EMBL" id="TFK62951.1"/>
    </source>
</evidence>
<proteinExistence type="predicted"/>
<dbReference type="Proteomes" id="UP000308600">
    <property type="component" value="Unassembled WGS sequence"/>
</dbReference>
<dbReference type="EMBL" id="ML208548">
    <property type="protein sequence ID" value="TFK62951.1"/>
    <property type="molecule type" value="Genomic_DNA"/>
</dbReference>
<gene>
    <name evidence="1" type="ORF">BDN72DRAFT_902796</name>
</gene>
<reference evidence="1 2" key="1">
    <citation type="journal article" date="2019" name="Nat. Ecol. Evol.">
        <title>Megaphylogeny resolves global patterns of mushroom evolution.</title>
        <authorList>
            <person name="Varga T."/>
            <person name="Krizsan K."/>
            <person name="Foldi C."/>
            <person name="Dima B."/>
            <person name="Sanchez-Garcia M."/>
            <person name="Sanchez-Ramirez S."/>
            <person name="Szollosi G.J."/>
            <person name="Szarkandi J.G."/>
            <person name="Papp V."/>
            <person name="Albert L."/>
            <person name="Andreopoulos W."/>
            <person name="Angelini C."/>
            <person name="Antonin V."/>
            <person name="Barry K.W."/>
            <person name="Bougher N.L."/>
            <person name="Buchanan P."/>
            <person name="Buyck B."/>
            <person name="Bense V."/>
            <person name="Catcheside P."/>
            <person name="Chovatia M."/>
            <person name="Cooper J."/>
            <person name="Damon W."/>
            <person name="Desjardin D."/>
            <person name="Finy P."/>
            <person name="Geml J."/>
            <person name="Haridas S."/>
            <person name="Hughes K."/>
            <person name="Justo A."/>
            <person name="Karasinski D."/>
            <person name="Kautmanova I."/>
            <person name="Kiss B."/>
            <person name="Kocsube S."/>
            <person name="Kotiranta H."/>
            <person name="LaButti K.M."/>
            <person name="Lechner B.E."/>
            <person name="Liimatainen K."/>
            <person name="Lipzen A."/>
            <person name="Lukacs Z."/>
            <person name="Mihaltcheva S."/>
            <person name="Morgado L.N."/>
            <person name="Niskanen T."/>
            <person name="Noordeloos M.E."/>
            <person name="Ohm R.A."/>
            <person name="Ortiz-Santana B."/>
            <person name="Ovrebo C."/>
            <person name="Racz N."/>
            <person name="Riley R."/>
            <person name="Savchenko A."/>
            <person name="Shiryaev A."/>
            <person name="Soop K."/>
            <person name="Spirin V."/>
            <person name="Szebenyi C."/>
            <person name="Tomsovsky M."/>
            <person name="Tulloss R.E."/>
            <person name="Uehling J."/>
            <person name="Grigoriev I.V."/>
            <person name="Vagvolgyi C."/>
            <person name="Papp T."/>
            <person name="Martin F.M."/>
            <person name="Miettinen O."/>
            <person name="Hibbett D.S."/>
            <person name="Nagy L.G."/>
        </authorList>
    </citation>
    <scope>NUCLEOTIDE SEQUENCE [LARGE SCALE GENOMIC DNA]</scope>
    <source>
        <strain evidence="1 2">NL-1719</strain>
    </source>
</reference>
<accession>A0ACD3ABP9</accession>
<keyword evidence="2" id="KW-1185">Reference proteome</keyword>
<name>A0ACD3ABP9_9AGAR</name>
<protein>
    <submittedName>
        <fullName evidence="1">Uncharacterized protein</fullName>
    </submittedName>
</protein>
<organism evidence="1 2">
    <name type="scientific">Pluteus cervinus</name>
    <dbReference type="NCBI Taxonomy" id="181527"/>
    <lineage>
        <taxon>Eukaryota</taxon>
        <taxon>Fungi</taxon>
        <taxon>Dikarya</taxon>
        <taxon>Basidiomycota</taxon>
        <taxon>Agaricomycotina</taxon>
        <taxon>Agaricomycetes</taxon>
        <taxon>Agaricomycetidae</taxon>
        <taxon>Agaricales</taxon>
        <taxon>Pluteineae</taxon>
        <taxon>Pluteaceae</taxon>
        <taxon>Pluteus</taxon>
    </lineage>
</organism>
<sequence>MPRPDNTYFDPATCTMYTTQSSRTALKSKLPRPTDLTPMETQLLRDLYHINETLTLEEMKAKEPYFPLPKQYYPRRKLQHQPPIFTFGVVFSLQELKEYAAVARVVGEGHITGKVIYHFNQKLDMPEGYGIFMDIA</sequence>
<evidence type="ECO:0000313" key="2">
    <source>
        <dbReference type="Proteomes" id="UP000308600"/>
    </source>
</evidence>